<organism evidence="5 6">
    <name type="scientific">Symmachiella macrocystis</name>
    <dbReference type="NCBI Taxonomy" id="2527985"/>
    <lineage>
        <taxon>Bacteria</taxon>
        <taxon>Pseudomonadati</taxon>
        <taxon>Planctomycetota</taxon>
        <taxon>Planctomycetia</taxon>
        <taxon>Planctomycetales</taxon>
        <taxon>Planctomycetaceae</taxon>
        <taxon>Symmachiella</taxon>
    </lineage>
</organism>
<dbReference type="Pfam" id="PF12833">
    <property type="entry name" value="HTH_18"/>
    <property type="match status" value="1"/>
</dbReference>
<feature type="domain" description="HTH araC/xylS-type" evidence="4">
    <location>
        <begin position="231"/>
        <end position="330"/>
    </location>
</feature>
<reference evidence="5 6" key="1">
    <citation type="submission" date="2019-02" db="EMBL/GenBank/DDBJ databases">
        <title>Deep-cultivation of Planctomycetes and their phenomic and genomic characterization uncovers novel biology.</title>
        <authorList>
            <person name="Wiegand S."/>
            <person name="Jogler M."/>
            <person name="Boedeker C."/>
            <person name="Pinto D."/>
            <person name="Vollmers J."/>
            <person name="Rivas-Marin E."/>
            <person name="Kohn T."/>
            <person name="Peeters S.H."/>
            <person name="Heuer A."/>
            <person name="Rast P."/>
            <person name="Oberbeckmann S."/>
            <person name="Bunk B."/>
            <person name="Jeske O."/>
            <person name="Meyerdierks A."/>
            <person name="Storesund J.E."/>
            <person name="Kallscheuer N."/>
            <person name="Luecker S."/>
            <person name="Lage O.M."/>
            <person name="Pohl T."/>
            <person name="Merkel B.J."/>
            <person name="Hornburger P."/>
            <person name="Mueller R.-W."/>
            <person name="Bruemmer F."/>
            <person name="Labrenz M."/>
            <person name="Spormann A.M."/>
            <person name="Op Den Camp H."/>
            <person name="Overmann J."/>
            <person name="Amann R."/>
            <person name="Jetten M.S.M."/>
            <person name="Mascher T."/>
            <person name="Medema M.H."/>
            <person name="Devos D.P."/>
            <person name="Kaster A.-K."/>
            <person name="Ovreas L."/>
            <person name="Rohde M."/>
            <person name="Galperin M.Y."/>
            <person name="Jogler C."/>
        </authorList>
    </citation>
    <scope>NUCLEOTIDE SEQUENCE [LARGE SCALE GENOMIC DNA]</scope>
    <source>
        <strain evidence="5 6">CA54</strain>
    </source>
</reference>
<dbReference type="GO" id="GO:0003700">
    <property type="term" value="F:DNA-binding transcription factor activity"/>
    <property type="evidence" value="ECO:0007669"/>
    <property type="project" value="InterPro"/>
</dbReference>
<gene>
    <name evidence="5" type="primary">cfaD</name>
    <name evidence="5" type="ORF">CA54_61570</name>
</gene>
<dbReference type="SMART" id="SM00342">
    <property type="entry name" value="HTH_ARAC"/>
    <property type="match status" value="1"/>
</dbReference>
<evidence type="ECO:0000313" key="5">
    <source>
        <dbReference type="EMBL" id="TWU03073.1"/>
    </source>
</evidence>
<proteinExistence type="predicted"/>
<name>A0A5C6ASQ7_9PLAN</name>
<dbReference type="GO" id="GO:0000976">
    <property type="term" value="F:transcription cis-regulatory region binding"/>
    <property type="evidence" value="ECO:0007669"/>
    <property type="project" value="TreeGrafter"/>
</dbReference>
<dbReference type="Pfam" id="PF12625">
    <property type="entry name" value="Arabinose_bd"/>
    <property type="match status" value="1"/>
</dbReference>
<evidence type="ECO:0000256" key="2">
    <source>
        <dbReference type="ARBA" id="ARBA00023125"/>
    </source>
</evidence>
<comment type="caution">
    <text evidence="5">The sequence shown here is derived from an EMBL/GenBank/DDBJ whole genome shotgun (WGS) entry which is preliminary data.</text>
</comment>
<dbReference type="InterPro" id="IPR032687">
    <property type="entry name" value="AraC-type_N"/>
</dbReference>
<accession>A0A5C6ASQ7</accession>
<dbReference type="InterPro" id="IPR020449">
    <property type="entry name" value="Tscrpt_reg_AraC-type_HTH"/>
</dbReference>
<evidence type="ECO:0000256" key="3">
    <source>
        <dbReference type="ARBA" id="ARBA00023163"/>
    </source>
</evidence>
<dbReference type="PROSITE" id="PS01124">
    <property type="entry name" value="HTH_ARAC_FAMILY_2"/>
    <property type="match status" value="1"/>
</dbReference>
<dbReference type="EMBL" id="SJPP01000006">
    <property type="protein sequence ID" value="TWU03073.1"/>
    <property type="molecule type" value="Genomic_DNA"/>
</dbReference>
<dbReference type="AlphaFoldDB" id="A0A5C6ASQ7"/>
<dbReference type="SUPFAM" id="SSF46689">
    <property type="entry name" value="Homeodomain-like"/>
    <property type="match status" value="1"/>
</dbReference>
<keyword evidence="1" id="KW-0805">Transcription regulation</keyword>
<sequence>MPKTLPLIDASILKPVVSWLDQNGAITERYLDLNHIPGEVIESGGWISKRQVYSFLADVVHRERCDEIGFAAFMDFQLDDLGSMGHAIRTTGTVSDALGTFSRLAARAFEGNQFWIEHNGNEAWLCNRILDDVPSEGRAIGQHASVMILAGLLRSVADKKYRPQRIRLQAKQARSLNKVQGFEDCQAAFECTENAIAFPAKFLSRKTIGSWRSKVQQASHEEVDQSTSFVRSLHRLIESRFGYSHPPSLELASEITGVNVRTLKRRLFDGGTTYRELLDRIRFDRASEMLLGSCTSVSEISVELGYSAPANFVRAFKRMSGYTPSEFRSDQEIE</sequence>
<dbReference type="Proteomes" id="UP000320735">
    <property type="component" value="Unassembled WGS sequence"/>
</dbReference>
<dbReference type="InterPro" id="IPR009057">
    <property type="entry name" value="Homeodomain-like_sf"/>
</dbReference>
<evidence type="ECO:0000256" key="1">
    <source>
        <dbReference type="ARBA" id="ARBA00023015"/>
    </source>
</evidence>
<dbReference type="PANTHER" id="PTHR47894:SF1">
    <property type="entry name" value="HTH-TYPE TRANSCRIPTIONAL REGULATOR VQSM"/>
    <property type="match status" value="1"/>
</dbReference>
<keyword evidence="2" id="KW-0238">DNA-binding</keyword>
<evidence type="ECO:0000313" key="6">
    <source>
        <dbReference type="Proteomes" id="UP000320735"/>
    </source>
</evidence>
<keyword evidence="6" id="KW-1185">Reference proteome</keyword>
<protein>
    <submittedName>
        <fullName evidence="5">CFA/I fimbrial subunit D</fullName>
    </submittedName>
</protein>
<dbReference type="InterPro" id="IPR018060">
    <property type="entry name" value="HTH_AraC"/>
</dbReference>
<dbReference type="PRINTS" id="PR00032">
    <property type="entry name" value="HTHARAC"/>
</dbReference>
<dbReference type="GO" id="GO:0005829">
    <property type="term" value="C:cytosol"/>
    <property type="evidence" value="ECO:0007669"/>
    <property type="project" value="TreeGrafter"/>
</dbReference>
<dbReference type="PANTHER" id="PTHR47894">
    <property type="entry name" value="HTH-TYPE TRANSCRIPTIONAL REGULATOR GADX"/>
    <property type="match status" value="1"/>
</dbReference>
<dbReference type="Gene3D" id="1.10.10.60">
    <property type="entry name" value="Homeodomain-like"/>
    <property type="match status" value="1"/>
</dbReference>
<keyword evidence="3" id="KW-0804">Transcription</keyword>
<evidence type="ECO:0000259" key="4">
    <source>
        <dbReference type="PROSITE" id="PS01124"/>
    </source>
</evidence>